<dbReference type="EMBL" id="PDJG01000001">
    <property type="protein sequence ID" value="PFG34845.1"/>
    <property type="molecule type" value="Genomic_DNA"/>
</dbReference>
<dbReference type="InterPro" id="IPR000792">
    <property type="entry name" value="Tscrpt_reg_LuxR_C"/>
</dbReference>
<dbReference type="PANTHER" id="PTHR44688:SF16">
    <property type="entry name" value="DNA-BINDING TRANSCRIPTIONAL ACTIVATOR DEVR_DOSR"/>
    <property type="match status" value="1"/>
</dbReference>
<evidence type="ECO:0000313" key="6">
    <source>
        <dbReference type="Proteomes" id="UP000225548"/>
    </source>
</evidence>
<dbReference type="Pfam" id="PF00196">
    <property type="entry name" value="GerE"/>
    <property type="match status" value="1"/>
</dbReference>
<keyword evidence="6" id="KW-1185">Reference proteome</keyword>
<dbReference type="SMART" id="SM00421">
    <property type="entry name" value="HTH_LUXR"/>
    <property type="match status" value="1"/>
</dbReference>
<keyword evidence="3" id="KW-0804">Transcription</keyword>
<dbReference type="SUPFAM" id="SSF46894">
    <property type="entry name" value="C-terminal effector domain of the bipartite response regulators"/>
    <property type="match status" value="1"/>
</dbReference>
<evidence type="ECO:0000256" key="1">
    <source>
        <dbReference type="ARBA" id="ARBA00023015"/>
    </source>
</evidence>
<evidence type="ECO:0000256" key="3">
    <source>
        <dbReference type="ARBA" id="ARBA00023163"/>
    </source>
</evidence>
<dbReference type="GO" id="GO:0006355">
    <property type="term" value="P:regulation of DNA-templated transcription"/>
    <property type="evidence" value="ECO:0007669"/>
    <property type="project" value="InterPro"/>
</dbReference>
<evidence type="ECO:0000313" key="5">
    <source>
        <dbReference type="EMBL" id="PFG34845.1"/>
    </source>
</evidence>
<evidence type="ECO:0000256" key="2">
    <source>
        <dbReference type="ARBA" id="ARBA00023125"/>
    </source>
</evidence>
<dbReference type="Gene3D" id="1.10.10.10">
    <property type="entry name" value="Winged helix-like DNA-binding domain superfamily/Winged helix DNA-binding domain"/>
    <property type="match status" value="1"/>
</dbReference>
<dbReference type="GO" id="GO:0003677">
    <property type="term" value="F:DNA binding"/>
    <property type="evidence" value="ECO:0007669"/>
    <property type="project" value="UniProtKB-KW"/>
</dbReference>
<evidence type="ECO:0000259" key="4">
    <source>
        <dbReference type="SMART" id="SM00421"/>
    </source>
</evidence>
<dbReference type="Proteomes" id="UP000225548">
    <property type="component" value="Unassembled WGS sequence"/>
</dbReference>
<gene>
    <name evidence="5" type="ORF">ATL42_2773</name>
</gene>
<name>A0A2A9E961_9MICO</name>
<organism evidence="5 6">
    <name type="scientific">Sanguibacter antarcticus</name>
    <dbReference type="NCBI Taxonomy" id="372484"/>
    <lineage>
        <taxon>Bacteria</taxon>
        <taxon>Bacillati</taxon>
        <taxon>Actinomycetota</taxon>
        <taxon>Actinomycetes</taxon>
        <taxon>Micrococcales</taxon>
        <taxon>Sanguibacteraceae</taxon>
        <taxon>Sanguibacter</taxon>
    </lineage>
</organism>
<dbReference type="AlphaFoldDB" id="A0A2A9E961"/>
<keyword evidence="1" id="KW-0805">Transcription regulation</keyword>
<accession>A0A2A9E961</accession>
<keyword evidence="2" id="KW-0238">DNA-binding</keyword>
<protein>
    <submittedName>
        <fullName evidence="5">Regulatory LuxR family protein</fullName>
    </submittedName>
</protein>
<comment type="caution">
    <text evidence="5">The sequence shown here is derived from an EMBL/GenBank/DDBJ whole genome shotgun (WGS) entry which is preliminary data.</text>
</comment>
<dbReference type="InterPro" id="IPR036388">
    <property type="entry name" value="WH-like_DNA-bd_sf"/>
</dbReference>
<proteinExistence type="predicted"/>
<dbReference type="InterPro" id="IPR016032">
    <property type="entry name" value="Sig_transdc_resp-reg_C-effctor"/>
</dbReference>
<sequence>MDNLSEAATRTEAQCAVSVVAPLRSALASALLTALVDRGWPAEPGAVCSREVAWRGRYVVVTDDDIDTVHLDVPTVLGRPGVVVVTSVQALSSLVPLVDRGALVLDRAAPFLVLLGLVELGLAGRCRNDSEAVRRRAAEHCALATLTDAERVTLRSLAAGLSAATIATGSHHSVHTVRSHIRSILVKLGVQSQLAAVAVARRAGPEWDASNTLHIATFGDVRP</sequence>
<dbReference type="PANTHER" id="PTHR44688">
    <property type="entry name" value="DNA-BINDING TRANSCRIPTIONAL ACTIVATOR DEVR_DOSR"/>
    <property type="match status" value="1"/>
</dbReference>
<reference evidence="5 6" key="1">
    <citation type="submission" date="2017-10" db="EMBL/GenBank/DDBJ databases">
        <title>Sequencing the genomes of 1000 actinobacteria strains.</title>
        <authorList>
            <person name="Klenk H.-P."/>
        </authorList>
    </citation>
    <scope>NUCLEOTIDE SEQUENCE [LARGE SCALE GENOMIC DNA]</scope>
    <source>
        <strain evidence="5 6">DSM 18966</strain>
    </source>
</reference>
<feature type="domain" description="HTH luxR-type" evidence="4">
    <location>
        <begin position="143"/>
        <end position="200"/>
    </location>
</feature>